<accession>A0A239MAH2</accession>
<gene>
    <name evidence="4" type="ORF">SAMN05216252_12342</name>
</gene>
<feature type="region of interest" description="Disordered" evidence="1">
    <location>
        <begin position="216"/>
        <end position="245"/>
    </location>
</feature>
<evidence type="ECO:0000313" key="5">
    <source>
        <dbReference type="Proteomes" id="UP000198280"/>
    </source>
</evidence>
<protein>
    <submittedName>
        <fullName evidence="4">Predicted outer membrane protein</fullName>
    </submittedName>
</protein>
<dbReference type="Pfam" id="PF13628">
    <property type="entry name" value="DUF4142"/>
    <property type="match status" value="1"/>
</dbReference>
<dbReference type="AlphaFoldDB" id="A0A239MAH2"/>
<evidence type="ECO:0000313" key="4">
    <source>
        <dbReference type="EMBL" id="SNT38984.1"/>
    </source>
</evidence>
<organism evidence="4 5">
    <name type="scientific">Actinacidiphila glaucinigra</name>
    <dbReference type="NCBI Taxonomy" id="235986"/>
    <lineage>
        <taxon>Bacteria</taxon>
        <taxon>Bacillati</taxon>
        <taxon>Actinomycetota</taxon>
        <taxon>Actinomycetes</taxon>
        <taxon>Kitasatosporales</taxon>
        <taxon>Streptomycetaceae</taxon>
        <taxon>Actinacidiphila</taxon>
    </lineage>
</organism>
<keyword evidence="2" id="KW-0732">Signal</keyword>
<dbReference type="PANTHER" id="PTHR38593">
    <property type="entry name" value="BLR2558 PROTEIN"/>
    <property type="match status" value="1"/>
</dbReference>
<dbReference type="InterPro" id="IPR025419">
    <property type="entry name" value="DUF4142"/>
</dbReference>
<dbReference type="PANTHER" id="PTHR38593:SF1">
    <property type="entry name" value="BLR2558 PROTEIN"/>
    <property type="match status" value="1"/>
</dbReference>
<proteinExistence type="predicted"/>
<dbReference type="RefSeq" id="WP_089227472.1">
    <property type="nucleotide sequence ID" value="NZ_FZOF01000023.1"/>
</dbReference>
<feature type="domain" description="DUF4142" evidence="3">
    <location>
        <begin position="55"/>
        <end position="187"/>
    </location>
</feature>
<dbReference type="OrthoDB" id="3674617at2"/>
<dbReference type="Proteomes" id="UP000198280">
    <property type="component" value="Unassembled WGS sequence"/>
</dbReference>
<evidence type="ECO:0000256" key="2">
    <source>
        <dbReference type="SAM" id="SignalP"/>
    </source>
</evidence>
<evidence type="ECO:0000259" key="3">
    <source>
        <dbReference type="Pfam" id="PF13628"/>
    </source>
</evidence>
<sequence>MKANRFTAATALVAVALVCTIAALVYPAMSGANVAASSPEAQAVTTPYGPLTPLDREFVVKVRLAGLWEFPAGQMAEQKGTTQAVKTAGRHLIDGHTALDSADRTVATQLGIPLPNQPTPQQMGFLGTLSSASGGDFDSKLANILRLTHGQIFNTIAKVRSTTMNSLVRQLADQANDTVLDHITVMEQTGLVDFPQIVAQTTASPTTDPKDLIAPTPVPGEPTLIVNPSAAPPSTAPSSAAPTIG</sequence>
<feature type="signal peptide" evidence="2">
    <location>
        <begin position="1"/>
        <end position="30"/>
    </location>
</feature>
<keyword evidence="5" id="KW-1185">Reference proteome</keyword>
<dbReference type="EMBL" id="FZOF01000023">
    <property type="protein sequence ID" value="SNT38984.1"/>
    <property type="molecule type" value="Genomic_DNA"/>
</dbReference>
<feature type="chain" id="PRO_5039530587" evidence="2">
    <location>
        <begin position="31"/>
        <end position="245"/>
    </location>
</feature>
<name>A0A239MAH2_9ACTN</name>
<feature type="compositionally biased region" description="Low complexity" evidence="1">
    <location>
        <begin position="236"/>
        <end position="245"/>
    </location>
</feature>
<reference evidence="4 5" key="1">
    <citation type="submission" date="2017-06" db="EMBL/GenBank/DDBJ databases">
        <authorList>
            <person name="Kim H.J."/>
            <person name="Triplett B.A."/>
        </authorList>
    </citation>
    <scope>NUCLEOTIDE SEQUENCE [LARGE SCALE GENOMIC DNA]</scope>
    <source>
        <strain evidence="4 5">CGMCC 4.1858</strain>
    </source>
</reference>
<evidence type="ECO:0000256" key="1">
    <source>
        <dbReference type="SAM" id="MobiDB-lite"/>
    </source>
</evidence>